<feature type="DNA-binding region" description="H-T-H motif" evidence="4">
    <location>
        <begin position="23"/>
        <end position="42"/>
    </location>
</feature>
<comment type="caution">
    <text evidence="6">The sequence shown here is derived from an EMBL/GenBank/DDBJ whole genome shotgun (WGS) entry which is preliminary data.</text>
</comment>
<dbReference type="InterPro" id="IPR036271">
    <property type="entry name" value="Tet_transcr_reg_TetR-rel_C_sf"/>
</dbReference>
<evidence type="ECO:0000259" key="5">
    <source>
        <dbReference type="PROSITE" id="PS50977"/>
    </source>
</evidence>
<dbReference type="InterPro" id="IPR009057">
    <property type="entry name" value="Homeodomain-like_sf"/>
</dbReference>
<reference evidence="6 7" key="1">
    <citation type="journal article" date="2019" name="Int. J. Syst. Evol. Microbiol.">
        <title>The Global Catalogue of Microorganisms (GCM) 10K type strain sequencing project: providing services to taxonomists for standard genome sequencing and annotation.</title>
        <authorList>
            <consortium name="The Broad Institute Genomics Platform"/>
            <consortium name="The Broad Institute Genome Sequencing Center for Infectious Disease"/>
            <person name="Wu L."/>
            <person name="Ma J."/>
        </authorList>
    </citation>
    <scope>NUCLEOTIDE SEQUENCE [LARGE SCALE GENOMIC DNA]</scope>
    <source>
        <strain evidence="6 7">JCM 13813</strain>
    </source>
</reference>
<dbReference type="InterPro" id="IPR001647">
    <property type="entry name" value="HTH_TetR"/>
</dbReference>
<evidence type="ECO:0000256" key="1">
    <source>
        <dbReference type="ARBA" id="ARBA00023015"/>
    </source>
</evidence>
<dbReference type="Proteomes" id="UP001501161">
    <property type="component" value="Unassembled WGS sequence"/>
</dbReference>
<dbReference type="SUPFAM" id="SSF48498">
    <property type="entry name" value="Tetracyclin repressor-like, C-terminal domain"/>
    <property type="match status" value="1"/>
</dbReference>
<dbReference type="SUPFAM" id="SSF46689">
    <property type="entry name" value="Homeodomain-like"/>
    <property type="match status" value="1"/>
</dbReference>
<evidence type="ECO:0000313" key="6">
    <source>
        <dbReference type="EMBL" id="GAA2100077.1"/>
    </source>
</evidence>
<dbReference type="EMBL" id="BAAAMQ010000008">
    <property type="protein sequence ID" value="GAA2100077.1"/>
    <property type="molecule type" value="Genomic_DNA"/>
</dbReference>
<dbReference type="PANTHER" id="PTHR30055">
    <property type="entry name" value="HTH-TYPE TRANSCRIPTIONAL REGULATOR RUTR"/>
    <property type="match status" value="1"/>
</dbReference>
<dbReference type="PANTHER" id="PTHR30055:SF234">
    <property type="entry name" value="HTH-TYPE TRANSCRIPTIONAL REGULATOR BETI"/>
    <property type="match status" value="1"/>
</dbReference>
<organism evidence="6 7">
    <name type="scientific">Nocardioides furvisabuli</name>
    <dbReference type="NCBI Taxonomy" id="375542"/>
    <lineage>
        <taxon>Bacteria</taxon>
        <taxon>Bacillati</taxon>
        <taxon>Actinomycetota</taxon>
        <taxon>Actinomycetes</taxon>
        <taxon>Propionibacteriales</taxon>
        <taxon>Nocardioidaceae</taxon>
        <taxon>Nocardioides</taxon>
    </lineage>
</organism>
<dbReference type="RefSeq" id="WP_231251912.1">
    <property type="nucleotide sequence ID" value="NZ_BAAAMQ010000008.1"/>
</dbReference>
<evidence type="ECO:0000256" key="2">
    <source>
        <dbReference type="ARBA" id="ARBA00023125"/>
    </source>
</evidence>
<dbReference type="PRINTS" id="PR00455">
    <property type="entry name" value="HTHTETR"/>
</dbReference>
<dbReference type="Gene3D" id="1.10.10.60">
    <property type="entry name" value="Homeodomain-like"/>
    <property type="match status" value="1"/>
</dbReference>
<dbReference type="Gene3D" id="1.10.357.10">
    <property type="entry name" value="Tetracycline Repressor, domain 2"/>
    <property type="match status" value="1"/>
</dbReference>
<keyword evidence="1" id="KW-0805">Transcription regulation</keyword>
<name>A0ABN2WW37_9ACTN</name>
<gene>
    <name evidence="6" type="ORF">GCM10009726_09880</name>
</gene>
<feature type="domain" description="HTH tetR-type" evidence="5">
    <location>
        <begin position="1"/>
        <end position="60"/>
    </location>
</feature>
<dbReference type="Pfam" id="PF00440">
    <property type="entry name" value="TetR_N"/>
    <property type="match status" value="1"/>
</dbReference>
<keyword evidence="7" id="KW-1185">Reference proteome</keyword>
<evidence type="ECO:0000256" key="4">
    <source>
        <dbReference type="PROSITE-ProRule" id="PRU00335"/>
    </source>
</evidence>
<dbReference type="PROSITE" id="PS50977">
    <property type="entry name" value="HTH_TETR_2"/>
    <property type="match status" value="1"/>
</dbReference>
<evidence type="ECO:0000313" key="7">
    <source>
        <dbReference type="Proteomes" id="UP001501161"/>
    </source>
</evidence>
<sequence length="193" mass="21332">MTRERLVAAGYETFIKSGYSATAIRDITDAADVNRATFYLHFAGKSELFLAVIEHQLARSAFAHWDTLDAALTSGSRASIRAWLEDAARWWLDNAAFVSAWNEAVAVDATLRASPRGVYDRIGRSLAQFESSLPEGPERQRGVLRVEMLVMLLNSVLTQYLQPETPQAERAGALDALTEIWCATLRVPEGSAE</sequence>
<evidence type="ECO:0000256" key="3">
    <source>
        <dbReference type="ARBA" id="ARBA00023163"/>
    </source>
</evidence>
<keyword evidence="2 4" id="KW-0238">DNA-binding</keyword>
<accession>A0ABN2WW37</accession>
<proteinExistence type="predicted"/>
<dbReference type="InterPro" id="IPR050109">
    <property type="entry name" value="HTH-type_TetR-like_transc_reg"/>
</dbReference>
<keyword evidence="3" id="KW-0804">Transcription</keyword>
<protein>
    <recommendedName>
        <fullName evidence="5">HTH tetR-type domain-containing protein</fullName>
    </recommendedName>
</protein>